<evidence type="ECO:0000256" key="1">
    <source>
        <dbReference type="SAM" id="Coils"/>
    </source>
</evidence>
<proteinExistence type="predicted"/>
<dbReference type="STRING" id="660025.F9F5W9"/>
<protein>
    <submittedName>
        <fullName evidence="4">Uncharacterized protein</fullName>
    </submittedName>
</protein>
<keyword evidence="1" id="KW-0175">Coiled coil</keyword>
<gene>
    <name evidence="4" type="ORF">FOXB_01794</name>
</gene>
<accession>F9F5W9</accession>
<evidence type="ECO:0000256" key="3">
    <source>
        <dbReference type="SAM" id="SignalP"/>
    </source>
</evidence>
<name>F9F5W9_FUSOF</name>
<evidence type="ECO:0000313" key="4">
    <source>
        <dbReference type="EMBL" id="EGU87698.1"/>
    </source>
</evidence>
<keyword evidence="3" id="KW-0732">Signal</keyword>
<feature type="coiled-coil region" evidence="1">
    <location>
        <begin position="921"/>
        <end position="948"/>
    </location>
</feature>
<feature type="signal peptide" evidence="3">
    <location>
        <begin position="1"/>
        <end position="28"/>
    </location>
</feature>
<reference evidence="4" key="1">
    <citation type="journal article" date="2012" name="Mol. Plant Microbe Interact.">
        <title>A highly conserved effector in Fusarium oxysporum is required for full virulence on Arabidopsis.</title>
        <authorList>
            <person name="Thatcher L.F."/>
            <person name="Gardiner D.M."/>
            <person name="Kazan K."/>
            <person name="Manners J."/>
        </authorList>
    </citation>
    <scope>NUCLEOTIDE SEQUENCE [LARGE SCALE GENOMIC DNA]</scope>
    <source>
        <strain evidence="4">Fo5176</strain>
    </source>
</reference>
<feature type="chain" id="PRO_5003383054" evidence="3">
    <location>
        <begin position="29"/>
        <end position="1094"/>
    </location>
</feature>
<evidence type="ECO:0000256" key="2">
    <source>
        <dbReference type="SAM" id="MobiDB-lite"/>
    </source>
</evidence>
<dbReference type="AlphaFoldDB" id="F9F5W9"/>
<dbReference type="EMBL" id="AFQF01000624">
    <property type="protein sequence ID" value="EGU87698.1"/>
    <property type="molecule type" value="Genomic_DNA"/>
</dbReference>
<feature type="region of interest" description="Disordered" evidence="2">
    <location>
        <begin position="718"/>
        <end position="745"/>
    </location>
</feature>
<dbReference type="OrthoDB" id="73875at2759"/>
<sequence length="1094" mass="123018">MGHSKKMVVSIFTSALLIPSLFKPYVTASYSHHHARPNQTDRDVGNEDLQVKSTGNMSDGRDFDLADLKRFFPEKHMPSDTSDPQYGLITFGASSESGVVDTASSGSGFLLAVGESHGLTQLQKRDGRPDPFVFLDCPANVLDQPINQTQKARVVCTSQDVEGCFRVRERGVEGTLVEMPEECAPNSFARAISLDLAEDQTMPDNLAKLHTPTSPIYEFSFDFNKHERRADAKVAIRMDMTNVKGYWDGLFDSPGVKKRDVERRYLSSLNVDWKTALQKHDKLQYGPDKNPLKVEKDLSTPVFWQAADSCPVGDKHQGEGIAAFIEGKVDASLSYAATVIATSTRGSRSVYITEVTGFINVTGQTNLTFGVGGMGRLDISRAGKGNPAKSEPFYKSFLKKTINAGSFWGYMCLTPFIKRQTWLATSQMDESPSSASNLAAPATLNGRLTTRVKTDLGEFPAAFPHILSPEEMDSLIKDHKETEMESFNDDILYGDGGEKGSTIQIGHNLAFGLSLSFGIFPDVQGQKPVHESDSAFLLVTSETSARWDIPPAENDQVCPHASASSLLRQGVVGKDLFGWENGDGSAVLFHDKQAPYHESCYSTKIKRATVEFPSPGNQSAAISTNVFNKRGFYNPKDTERLRPIDVLNFGAFLFLPRSPNRNFGKINCDNGRCGTCLDYKTSESCCGCVCMQCKYGPRGDMPPCKKCTDEGVEGEAKWPGPHVKRDRISGNDVPEDEGEGGAHDHMNDLHSRAPYIYTDWKSVKVCKEDYEYYNKKRSQQFKYPQFPKDVRKVWDGAVGGAYDSIYSYWGNRSADCADWSIARNATRDQTHIGNGVFVPSAYQTEHVYEGQNLGQFFTEWLTGGQIERQRPSPGTKTGKVDCVWIKKWIMERTGGKIPWRNPLNPGEAYSLFGTLWTELGNNYHQDRLAILQERLNRKKENLFDLSKSYSEKTYLGLSTDEQWMTVKEIGLTFSYMNNDTIWGMWCDTFVGVYDRLDDFDLWYTVNKGPNDPDVTLAEEWGRYNRIVLDSAVRIYRDGWDWTYNNRRRVNLLLVRRCVLIIVLLSEARLWRRRRLKRRSGMKYALRTGTRTSFI</sequence>
<organism evidence="4">
    <name type="scientific">Fusarium oxysporum (strain Fo5176)</name>
    <name type="common">Fusarium vascular wilt</name>
    <dbReference type="NCBI Taxonomy" id="660025"/>
    <lineage>
        <taxon>Eukaryota</taxon>
        <taxon>Fungi</taxon>
        <taxon>Dikarya</taxon>
        <taxon>Ascomycota</taxon>
        <taxon>Pezizomycotina</taxon>
        <taxon>Sordariomycetes</taxon>
        <taxon>Hypocreomycetidae</taxon>
        <taxon>Hypocreales</taxon>
        <taxon>Nectriaceae</taxon>
        <taxon>Fusarium</taxon>
        <taxon>Fusarium oxysporum species complex</taxon>
    </lineage>
</organism>
<comment type="caution">
    <text evidence="4">The sequence shown here is derived from an EMBL/GenBank/DDBJ whole genome shotgun (WGS) entry which is preliminary data.</text>
</comment>